<organism evidence="2 3">
    <name type="scientific">Frankliniella occidentalis</name>
    <name type="common">Western flower thrips</name>
    <name type="synonym">Euthrips occidentalis</name>
    <dbReference type="NCBI Taxonomy" id="133901"/>
    <lineage>
        <taxon>Eukaryota</taxon>
        <taxon>Metazoa</taxon>
        <taxon>Ecdysozoa</taxon>
        <taxon>Arthropoda</taxon>
        <taxon>Hexapoda</taxon>
        <taxon>Insecta</taxon>
        <taxon>Pterygota</taxon>
        <taxon>Neoptera</taxon>
        <taxon>Paraneoptera</taxon>
        <taxon>Thysanoptera</taxon>
        <taxon>Terebrantia</taxon>
        <taxon>Thripoidea</taxon>
        <taxon>Thripidae</taxon>
        <taxon>Frankliniella</taxon>
    </lineage>
</organism>
<name>A0A9C6WMB6_FRAOC</name>
<dbReference type="Proteomes" id="UP000504606">
    <property type="component" value="Unplaced"/>
</dbReference>
<gene>
    <name evidence="3" type="primary">LOC127749006</name>
</gene>
<evidence type="ECO:0000313" key="3">
    <source>
        <dbReference type="RefSeq" id="XP_052121277.1"/>
    </source>
</evidence>
<evidence type="ECO:0000256" key="1">
    <source>
        <dbReference type="SAM" id="MobiDB-lite"/>
    </source>
</evidence>
<keyword evidence="2" id="KW-1185">Reference proteome</keyword>
<dbReference type="RefSeq" id="XP_052121277.1">
    <property type="nucleotide sequence ID" value="XM_052265317.1"/>
</dbReference>
<reference evidence="3" key="1">
    <citation type="submission" date="2025-08" db="UniProtKB">
        <authorList>
            <consortium name="RefSeq"/>
        </authorList>
    </citation>
    <scope>IDENTIFICATION</scope>
    <source>
        <tissue evidence="3">Whole organism</tissue>
    </source>
</reference>
<dbReference type="GeneID" id="127749006"/>
<feature type="compositionally biased region" description="Gly residues" evidence="1">
    <location>
        <begin position="11"/>
        <end position="25"/>
    </location>
</feature>
<dbReference type="OrthoDB" id="7421119at2759"/>
<sequence length="171" mass="17544">MHQQMLPHGAQLGGSHGGGGLGGAHPHGMHGLPGVPVESLLSTPTFSAGDFDHDHQARMNMNMGMGMMGMGAGPGGPLGGGLGGGPGGLGSPGKARIRRSEEQLRQAADCVVEGSTFQTVSDRFGIPISTIRFYMARRGILPQRRRGRSSAAGAASNNQSVSAVNPFHQLP</sequence>
<feature type="region of interest" description="Disordered" evidence="1">
    <location>
        <begin position="144"/>
        <end position="171"/>
    </location>
</feature>
<dbReference type="AlphaFoldDB" id="A0A9C6WMB6"/>
<feature type="compositionally biased region" description="Gly residues" evidence="1">
    <location>
        <begin position="76"/>
        <end position="91"/>
    </location>
</feature>
<feature type="region of interest" description="Disordered" evidence="1">
    <location>
        <begin position="1"/>
        <end position="53"/>
    </location>
</feature>
<protein>
    <submittedName>
        <fullName evidence="3">Keratin, type I cytoskeletal 9-like</fullName>
    </submittedName>
</protein>
<dbReference type="KEGG" id="foc:127749006"/>
<accession>A0A9C6WMB6</accession>
<evidence type="ECO:0000313" key="2">
    <source>
        <dbReference type="Proteomes" id="UP000504606"/>
    </source>
</evidence>
<feature type="compositionally biased region" description="Low complexity" evidence="1">
    <location>
        <begin position="149"/>
        <end position="164"/>
    </location>
</feature>
<feature type="region of interest" description="Disordered" evidence="1">
    <location>
        <begin position="76"/>
        <end position="101"/>
    </location>
</feature>
<proteinExistence type="predicted"/>